<accession>A0A9X1CII1</accession>
<proteinExistence type="predicted"/>
<organism evidence="1 2">
    <name type="scientific">Oceanobacillus polygoni</name>
    <dbReference type="NCBI Taxonomy" id="1235259"/>
    <lineage>
        <taxon>Bacteria</taxon>
        <taxon>Bacillati</taxon>
        <taxon>Bacillota</taxon>
        <taxon>Bacilli</taxon>
        <taxon>Bacillales</taxon>
        <taxon>Bacillaceae</taxon>
        <taxon>Oceanobacillus</taxon>
    </lineage>
</organism>
<dbReference type="Proteomes" id="UP001138793">
    <property type="component" value="Unassembled WGS sequence"/>
</dbReference>
<dbReference type="OrthoDB" id="2964766at2"/>
<evidence type="ECO:0000313" key="1">
    <source>
        <dbReference type="EMBL" id="MBP2079255.1"/>
    </source>
</evidence>
<protein>
    <submittedName>
        <fullName evidence="1">Small secreted protein</fullName>
    </submittedName>
</protein>
<evidence type="ECO:0000313" key="2">
    <source>
        <dbReference type="Proteomes" id="UP001138793"/>
    </source>
</evidence>
<gene>
    <name evidence="1" type="ORF">J2Z64_003552</name>
</gene>
<sequence length="199" mass="23734">METMFRKQITILGQPKQISEDQLNRYIFKSLGIMTKVKNKVNQHFLEQHVKRKELLYHPMWLAKILVIADRKPFPPKKIPKMCFIDAISGYRGLLTTVPSTSKKDEPFRTSFVISPEIKEPDEVKRYIKDVQEKQINRSYILKKPEHQLIEYDLVYLPLWKVQMKSSTLTKDFYINANTGESEEYLAKQWKSKRWLLNR</sequence>
<dbReference type="EMBL" id="JAGGMB010000014">
    <property type="protein sequence ID" value="MBP2079255.1"/>
    <property type="molecule type" value="Genomic_DNA"/>
</dbReference>
<reference evidence="1" key="1">
    <citation type="submission" date="2021-03" db="EMBL/GenBank/DDBJ databases">
        <title>Genomic Encyclopedia of Type Strains, Phase IV (KMG-IV): sequencing the most valuable type-strain genomes for metagenomic binning, comparative biology and taxonomic classification.</title>
        <authorList>
            <person name="Goeker M."/>
        </authorList>
    </citation>
    <scope>NUCLEOTIDE SEQUENCE</scope>
    <source>
        <strain evidence="1">DSM 107338</strain>
    </source>
</reference>
<keyword evidence="2" id="KW-1185">Reference proteome</keyword>
<dbReference type="AlphaFoldDB" id="A0A9X1CII1"/>
<name>A0A9X1CII1_9BACI</name>
<dbReference type="RefSeq" id="WP_149474808.1">
    <property type="nucleotide sequence ID" value="NZ_JAGGMB010000014.1"/>
</dbReference>
<comment type="caution">
    <text evidence="1">The sequence shown here is derived from an EMBL/GenBank/DDBJ whole genome shotgun (WGS) entry which is preliminary data.</text>
</comment>